<dbReference type="Ensembl" id="ENSCCRT00010052212.1">
    <property type="protein sequence ID" value="ENSCCRP00010047638.1"/>
    <property type="gene ID" value="ENSCCRG00010019989.1"/>
</dbReference>
<evidence type="ECO:0000256" key="2">
    <source>
        <dbReference type="ARBA" id="ARBA00023157"/>
    </source>
</evidence>
<dbReference type="Pfam" id="PF13927">
    <property type="entry name" value="Ig_3"/>
    <property type="match status" value="1"/>
</dbReference>
<dbReference type="Proteomes" id="UP000694427">
    <property type="component" value="Unplaced"/>
</dbReference>
<dbReference type="Gene3D" id="2.60.40.10">
    <property type="entry name" value="Immunoglobulins"/>
    <property type="match status" value="2"/>
</dbReference>
<dbReference type="SMART" id="SM00408">
    <property type="entry name" value="IGc2"/>
    <property type="match status" value="2"/>
</dbReference>
<dbReference type="InterPro" id="IPR013783">
    <property type="entry name" value="Ig-like_fold"/>
</dbReference>
<dbReference type="SMART" id="SM00409">
    <property type="entry name" value="IG"/>
    <property type="match status" value="2"/>
</dbReference>
<dbReference type="InterPro" id="IPR036179">
    <property type="entry name" value="Ig-like_dom_sf"/>
</dbReference>
<dbReference type="FunFam" id="2.60.40.10:FF:001662">
    <property type="entry name" value="Sidekick cell adhesion molecule 2b"/>
    <property type="match status" value="1"/>
</dbReference>
<dbReference type="GO" id="GO:0007156">
    <property type="term" value="P:homophilic cell adhesion via plasma membrane adhesion molecules"/>
    <property type="evidence" value="ECO:0007669"/>
    <property type="project" value="TreeGrafter"/>
</dbReference>
<dbReference type="PROSITE" id="PS50835">
    <property type="entry name" value="IG_LIKE"/>
    <property type="match status" value="1"/>
</dbReference>
<dbReference type="GO" id="GO:0005886">
    <property type="term" value="C:plasma membrane"/>
    <property type="evidence" value="ECO:0007669"/>
    <property type="project" value="TreeGrafter"/>
</dbReference>
<dbReference type="InterPro" id="IPR003599">
    <property type="entry name" value="Ig_sub"/>
</dbReference>
<evidence type="ECO:0000256" key="1">
    <source>
        <dbReference type="ARBA" id="ARBA00022729"/>
    </source>
</evidence>
<dbReference type="PANTHER" id="PTHR45080">
    <property type="entry name" value="CONTACTIN 5"/>
    <property type="match status" value="1"/>
</dbReference>
<dbReference type="InterPro" id="IPR007110">
    <property type="entry name" value="Ig-like_dom"/>
</dbReference>
<dbReference type="InterPro" id="IPR013098">
    <property type="entry name" value="Ig_I-set"/>
</dbReference>
<keyword evidence="1" id="KW-0732">Signal</keyword>
<dbReference type="Pfam" id="PF07679">
    <property type="entry name" value="I-set"/>
    <property type="match status" value="1"/>
</dbReference>
<dbReference type="FunFam" id="2.60.40.10:FF:000266">
    <property type="entry name" value="Sidekick cell adhesion molecule 2"/>
    <property type="match status" value="1"/>
</dbReference>
<evidence type="ECO:0000313" key="5">
    <source>
        <dbReference type="Proteomes" id="UP000694427"/>
    </source>
</evidence>
<organism evidence="4 5">
    <name type="scientific">Cyprinus carpio</name>
    <name type="common">Common carp</name>
    <dbReference type="NCBI Taxonomy" id="7962"/>
    <lineage>
        <taxon>Eukaryota</taxon>
        <taxon>Metazoa</taxon>
        <taxon>Chordata</taxon>
        <taxon>Craniata</taxon>
        <taxon>Vertebrata</taxon>
        <taxon>Euteleostomi</taxon>
        <taxon>Actinopterygii</taxon>
        <taxon>Neopterygii</taxon>
        <taxon>Teleostei</taxon>
        <taxon>Ostariophysi</taxon>
        <taxon>Cypriniformes</taxon>
        <taxon>Cyprinidae</taxon>
        <taxon>Cyprininae</taxon>
        <taxon>Cyprinus</taxon>
    </lineage>
</organism>
<protein>
    <submittedName>
        <fullName evidence="4">Sidekick cell adhesion molecule 1b</fullName>
    </submittedName>
</protein>
<evidence type="ECO:0000313" key="4">
    <source>
        <dbReference type="Ensembl" id="ENSCCRP00010047638.1"/>
    </source>
</evidence>
<dbReference type="PANTHER" id="PTHR45080:SF8">
    <property type="entry name" value="IG-LIKE DOMAIN-CONTAINING PROTEIN"/>
    <property type="match status" value="1"/>
</dbReference>
<proteinExistence type="predicted"/>
<reference evidence="4" key="1">
    <citation type="submission" date="2025-08" db="UniProtKB">
        <authorList>
            <consortium name="Ensembl"/>
        </authorList>
    </citation>
    <scope>IDENTIFICATION</scope>
</reference>
<evidence type="ECO:0000259" key="3">
    <source>
        <dbReference type="PROSITE" id="PS50835"/>
    </source>
</evidence>
<sequence>MSRLGTQKSGSRSVKGCSRSVSFILEQRTETWSFWFEGLFLFTAKCADEGESFPKAVRHESKATGKVEDSELNSPACGMNENRLVNAVKRSAHFRLFSQTSTSAEVIDSCFSGGQSPLTKGKVKGIIHRQGNTHKVMTGKAKCGMWGWIFALVFLWNTHMLRAQDIAPYFKTEAGAAQTHLEGNRLVLTCLAEGSWPLEFKWIRNSSDITEYTPEYRYTITSLKREDAGVYQCAVRNRMGALIQTRADVRVAYMDNFAELEQRKTVSQGRAAVLNPPAVTSYPRPQVTWFRDGFKIIPNHRVAITLDNQLVVLGTAAADAGRYYVQAVNERNGENKTSPSIYLSIAGKFMQHLI</sequence>
<dbReference type="CDD" id="cd00096">
    <property type="entry name" value="Ig"/>
    <property type="match status" value="1"/>
</dbReference>
<feature type="domain" description="Ig-like" evidence="3">
    <location>
        <begin position="168"/>
        <end position="250"/>
    </location>
</feature>
<keyword evidence="2" id="KW-1015">Disulfide bond</keyword>
<dbReference type="SUPFAM" id="SSF48726">
    <property type="entry name" value="Immunoglobulin"/>
    <property type="match status" value="1"/>
</dbReference>
<keyword evidence="5" id="KW-1185">Reference proteome</keyword>
<dbReference type="AlphaFoldDB" id="A0A8C1KIG2"/>
<name>A0A8C1KIG2_CYPCA</name>
<reference evidence="4" key="2">
    <citation type="submission" date="2025-09" db="UniProtKB">
        <authorList>
            <consortium name="Ensembl"/>
        </authorList>
    </citation>
    <scope>IDENTIFICATION</scope>
</reference>
<dbReference type="InterPro" id="IPR003598">
    <property type="entry name" value="Ig_sub2"/>
</dbReference>
<accession>A0A8C1KIG2</accession>
<dbReference type="InterPro" id="IPR050958">
    <property type="entry name" value="Cell_Adh-Cytoskel_Orgn"/>
</dbReference>